<protein>
    <submittedName>
        <fullName evidence="6">Helix-turn-helix domain-containing protein</fullName>
    </submittedName>
</protein>
<dbReference type="Proteomes" id="UP001239397">
    <property type="component" value="Chromosome"/>
</dbReference>
<proteinExistence type="predicted"/>
<keyword evidence="1" id="KW-0805">Transcription regulation</keyword>
<dbReference type="Gene3D" id="1.10.357.10">
    <property type="entry name" value="Tetracycline Repressor, domain 2"/>
    <property type="match status" value="1"/>
</dbReference>
<evidence type="ECO:0000259" key="5">
    <source>
        <dbReference type="PROSITE" id="PS50977"/>
    </source>
</evidence>
<dbReference type="InterPro" id="IPR001647">
    <property type="entry name" value="HTH_TetR"/>
</dbReference>
<evidence type="ECO:0000313" key="6">
    <source>
        <dbReference type="EMBL" id="WIY01094.1"/>
    </source>
</evidence>
<keyword evidence="2 4" id="KW-0238">DNA-binding</keyword>
<dbReference type="PANTHER" id="PTHR30055">
    <property type="entry name" value="HTH-TYPE TRANSCRIPTIONAL REGULATOR RUTR"/>
    <property type="match status" value="1"/>
</dbReference>
<dbReference type="InterPro" id="IPR050109">
    <property type="entry name" value="HTH-type_TetR-like_transc_reg"/>
</dbReference>
<dbReference type="EMBL" id="CP127295">
    <property type="protein sequence ID" value="WIY01094.1"/>
    <property type="molecule type" value="Genomic_DNA"/>
</dbReference>
<gene>
    <name evidence="6" type="ORF">QRX60_44865</name>
</gene>
<evidence type="ECO:0000256" key="3">
    <source>
        <dbReference type="ARBA" id="ARBA00023163"/>
    </source>
</evidence>
<keyword evidence="3" id="KW-0804">Transcription</keyword>
<dbReference type="PANTHER" id="PTHR30055:SF234">
    <property type="entry name" value="HTH-TYPE TRANSCRIPTIONAL REGULATOR BETI"/>
    <property type="match status" value="1"/>
</dbReference>
<dbReference type="Pfam" id="PF00440">
    <property type="entry name" value="TetR_N"/>
    <property type="match status" value="1"/>
</dbReference>
<dbReference type="InterPro" id="IPR036271">
    <property type="entry name" value="Tet_transcr_reg_TetR-rel_C_sf"/>
</dbReference>
<dbReference type="KEGG" id="amog:QRX60_44865"/>
<dbReference type="SUPFAM" id="SSF48498">
    <property type="entry name" value="Tetracyclin repressor-like, C-terminal domain"/>
    <property type="match status" value="1"/>
</dbReference>
<dbReference type="GO" id="GO:0003700">
    <property type="term" value="F:DNA-binding transcription factor activity"/>
    <property type="evidence" value="ECO:0007669"/>
    <property type="project" value="TreeGrafter"/>
</dbReference>
<dbReference type="InterPro" id="IPR009057">
    <property type="entry name" value="Homeodomain-like_sf"/>
</dbReference>
<sequence>MTTDAPRGLRADAARNVERILRAAREIYAEHGPDAQLDDIARHAGVGVSTLYRHFPNKSALVRAALEQSSAEHLNPAIERALADDDPKRGLITLIEATMSQVARQHNTLAAAKNAGAITAELTAPFRESLDLLTRRAQKAGLIRADLAPEDMPRVVVMLIGVLWTMPPHSDGWRRYATLVLDALSPAGASPLPPAVPLLQLQQTGDWFI</sequence>
<evidence type="ECO:0000313" key="7">
    <source>
        <dbReference type="Proteomes" id="UP001239397"/>
    </source>
</evidence>
<feature type="DNA-binding region" description="H-T-H motif" evidence="4">
    <location>
        <begin position="36"/>
        <end position="55"/>
    </location>
</feature>
<dbReference type="RefSeq" id="WP_285997554.1">
    <property type="nucleotide sequence ID" value="NZ_CP127295.1"/>
</dbReference>
<dbReference type="AlphaFoldDB" id="A0A9Y2NGR8"/>
<dbReference type="Pfam" id="PF21597">
    <property type="entry name" value="TetR_C_43"/>
    <property type="match status" value="1"/>
</dbReference>
<reference evidence="6 7" key="1">
    <citation type="submission" date="2023-06" db="EMBL/GenBank/DDBJ databases">
        <authorList>
            <person name="Oyuntsetseg B."/>
            <person name="Kim S.B."/>
        </authorList>
    </citation>
    <scope>NUCLEOTIDE SEQUENCE [LARGE SCALE GENOMIC DNA]</scope>
    <source>
        <strain evidence="6 7">4-36</strain>
    </source>
</reference>
<name>A0A9Y2NGR8_9PSEU</name>
<evidence type="ECO:0000256" key="2">
    <source>
        <dbReference type="ARBA" id="ARBA00023125"/>
    </source>
</evidence>
<dbReference type="PRINTS" id="PR00455">
    <property type="entry name" value="HTHTETR"/>
</dbReference>
<evidence type="ECO:0000256" key="1">
    <source>
        <dbReference type="ARBA" id="ARBA00023015"/>
    </source>
</evidence>
<evidence type="ECO:0000256" key="4">
    <source>
        <dbReference type="PROSITE-ProRule" id="PRU00335"/>
    </source>
</evidence>
<dbReference type="GO" id="GO:0000976">
    <property type="term" value="F:transcription cis-regulatory region binding"/>
    <property type="evidence" value="ECO:0007669"/>
    <property type="project" value="TreeGrafter"/>
</dbReference>
<organism evidence="6 7">
    <name type="scientific">Amycolatopsis mongoliensis</name>
    <dbReference type="NCBI Taxonomy" id="715475"/>
    <lineage>
        <taxon>Bacteria</taxon>
        <taxon>Bacillati</taxon>
        <taxon>Actinomycetota</taxon>
        <taxon>Actinomycetes</taxon>
        <taxon>Pseudonocardiales</taxon>
        <taxon>Pseudonocardiaceae</taxon>
        <taxon>Amycolatopsis</taxon>
    </lineage>
</organism>
<dbReference type="SUPFAM" id="SSF46689">
    <property type="entry name" value="Homeodomain-like"/>
    <property type="match status" value="1"/>
</dbReference>
<dbReference type="PROSITE" id="PS50977">
    <property type="entry name" value="HTH_TETR_2"/>
    <property type="match status" value="1"/>
</dbReference>
<accession>A0A9Y2NGR8</accession>
<keyword evidence="7" id="KW-1185">Reference proteome</keyword>
<dbReference type="InterPro" id="IPR049445">
    <property type="entry name" value="TetR_SbtR-like_C"/>
</dbReference>
<feature type="domain" description="HTH tetR-type" evidence="5">
    <location>
        <begin position="14"/>
        <end position="73"/>
    </location>
</feature>